<evidence type="ECO:0000259" key="2">
    <source>
        <dbReference type="Pfam" id="PF05004"/>
    </source>
</evidence>
<keyword evidence="4" id="KW-1185">Reference proteome</keyword>
<sequence>MKAALRQHDRICCICRHCAAHVSRFGFRNGTGGKGENQSHHAAPHLFITSPTPSCTAARACQSRYPIPSQPTRRSSSRVTSSRSVNGSQGKGRRRQGQQRRQREVVFGDGSASAAADDDDDEALQPQGGCGPVRAPGHVRGGATGQARAHAGACHGGALEALPPLDELDSRCLTVFALCGVSIKKALANPKEARLAYRAVGLLALTLRAGAPGLLAHAFPLLSKTVQAHDDAPTLVAALDCLAAVTYAGALDAEEAERSLKAVWAVVFPPVSRSTSNSSKASSRPTNTTSSSSSHSQSQSQAVVVAAAVSAWTFLLTTVSLTDAQRKAADRNAWAATIASLAGLLDADDRAVRIAAGEALAVCAELNLTQHTTRKDMEALQTKVRDLAAEAGGKGVAEKKLLPEQRDLFKQVAAFLDRGERPAARTVRVAKDGRGAVRVATWSKLAQLNFLRRFLAGGFLKHVQGNALFKEAFCVGADEGKTLSVARRKQNAKAKQKELTVNRDMVWERKNVLCLPQDAAPVENRKPAEKLLQIGWH</sequence>
<reference evidence="3" key="1">
    <citation type="journal article" date="2018" name="DNA Res.">
        <title>Multiple hybrid de novo genome assembly of finger millet, an orphan allotetraploid crop.</title>
        <authorList>
            <person name="Hatakeyama M."/>
            <person name="Aluri S."/>
            <person name="Balachadran M.T."/>
            <person name="Sivarajan S.R."/>
            <person name="Patrignani A."/>
            <person name="Gruter S."/>
            <person name="Poveda L."/>
            <person name="Shimizu-Inatsugi R."/>
            <person name="Baeten J."/>
            <person name="Francoijs K.J."/>
            <person name="Nataraja K.N."/>
            <person name="Reddy Y.A.N."/>
            <person name="Phadnis S."/>
            <person name="Ravikumar R.L."/>
            <person name="Schlapbach R."/>
            <person name="Sreeman S.M."/>
            <person name="Shimizu K.K."/>
        </authorList>
    </citation>
    <scope>NUCLEOTIDE SEQUENCE</scope>
</reference>
<feature type="compositionally biased region" description="Low complexity" evidence="1">
    <location>
        <begin position="72"/>
        <end position="85"/>
    </location>
</feature>
<feature type="region of interest" description="Disordered" evidence="1">
    <location>
        <begin position="64"/>
        <end position="144"/>
    </location>
</feature>
<dbReference type="Proteomes" id="UP001054889">
    <property type="component" value="Unassembled WGS sequence"/>
</dbReference>
<proteinExistence type="predicted"/>
<reference evidence="3" key="2">
    <citation type="submission" date="2021-12" db="EMBL/GenBank/DDBJ databases">
        <title>Resequencing data analysis of finger millet.</title>
        <authorList>
            <person name="Hatakeyama M."/>
            <person name="Aluri S."/>
            <person name="Balachadran M.T."/>
            <person name="Sivarajan S.R."/>
            <person name="Poveda L."/>
            <person name="Shimizu-Inatsugi R."/>
            <person name="Schlapbach R."/>
            <person name="Sreeman S.M."/>
            <person name="Shimizu K.K."/>
        </authorList>
    </citation>
    <scope>NUCLEOTIDE SEQUENCE</scope>
</reference>
<protein>
    <recommendedName>
        <fullName evidence="2">Interferon-related developmental regulator N-terminal domain-containing protein</fullName>
    </recommendedName>
</protein>
<comment type="caution">
    <text evidence="3">The sequence shown here is derived from an EMBL/GenBank/DDBJ whole genome shotgun (WGS) entry which is preliminary data.</text>
</comment>
<feature type="compositionally biased region" description="Low complexity" evidence="1">
    <location>
        <begin position="272"/>
        <end position="283"/>
    </location>
</feature>
<evidence type="ECO:0000256" key="1">
    <source>
        <dbReference type="SAM" id="MobiDB-lite"/>
    </source>
</evidence>
<evidence type="ECO:0000313" key="3">
    <source>
        <dbReference type="EMBL" id="GJN19357.1"/>
    </source>
</evidence>
<feature type="domain" description="Interferon-related developmental regulator N-terminal" evidence="2">
    <location>
        <begin position="166"/>
        <end position="416"/>
    </location>
</feature>
<accession>A0AAV5E9W4</accession>
<dbReference type="InterPro" id="IPR007701">
    <property type="entry name" value="Interferon-rel_develop_reg_N"/>
</dbReference>
<feature type="region of interest" description="Disordered" evidence="1">
    <location>
        <begin position="272"/>
        <end position="297"/>
    </location>
</feature>
<dbReference type="Pfam" id="PF05004">
    <property type="entry name" value="IFRD"/>
    <property type="match status" value="1"/>
</dbReference>
<dbReference type="AlphaFoldDB" id="A0AAV5E9W4"/>
<name>A0AAV5E9W4_ELECO</name>
<organism evidence="3 4">
    <name type="scientific">Eleusine coracana subsp. coracana</name>
    <dbReference type="NCBI Taxonomy" id="191504"/>
    <lineage>
        <taxon>Eukaryota</taxon>
        <taxon>Viridiplantae</taxon>
        <taxon>Streptophyta</taxon>
        <taxon>Embryophyta</taxon>
        <taxon>Tracheophyta</taxon>
        <taxon>Spermatophyta</taxon>
        <taxon>Magnoliopsida</taxon>
        <taxon>Liliopsida</taxon>
        <taxon>Poales</taxon>
        <taxon>Poaceae</taxon>
        <taxon>PACMAD clade</taxon>
        <taxon>Chloridoideae</taxon>
        <taxon>Cynodonteae</taxon>
        <taxon>Eleusininae</taxon>
        <taxon>Eleusine</taxon>
    </lineage>
</organism>
<dbReference type="InterPro" id="IPR039777">
    <property type="entry name" value="IFRD"/>
</dbReference>
<gene>
    <name evidence="3" type="primary">gb06624</name>
    <name evidence="3" type="ORF">PR202_gb06624</name>
</gene>
<evidence type="ECO:0000313" key="4">
    <source>
        <dbReference type="Proteomes" id="UP001054889"/>
    </source>
</evidence>
<dbReference type="PANTHER" id="PTHR12354:SF11">
    <property type="entry name" value="OS02G0219050 PROTEIN"/>
    <property type="match status" value="1"/>
</dbReference>
<dbReference type="EMBL" id="BQKI01000074">
    <property type="protein sequence ID" value="GJN19357.1"/>
    <property type="molecule type" value="Genomic_DNA"/>
</dbReference>
<dbReference type="PANTHER" id="PTHR12354">
    <property type="entry name" value="INTERFERON-RELATED DEVELOPMENTAL REGULATOR"/>
    <property type="match status" value="1"/>
</dbReference>
<feature type="compositionally biased region" description="Basic residues" evidence="1">
    <location>
        <begin position="91"/>
        <end position="100"/>
    </location>
</feature>